<reference evidence="2" key="1">
    <citation type="submission" date="2021-03" db="EMBL/GenBank/DDBJ databases">
        <title>Whole genome shotgun sequence of Actinoplanes consettensis NBRC 14913.</title>
        <authorList>
            <person name="Komaki H."/>
            <person name="Tamura T."/>
        </authorList>
    </citation>
    <scope>NUCLEOTIDE SEQUENCE</scope>
    <source>
        <strain evidence="2">NBRC 14913</strain>
    </source>
</reference>
<dbReference type="SUPFAM" id="SSF53474">
    <property type="entry name" value="alpha/beta-Hydrolases"/>
    <property type="match status" value="1"/>
</dbReference>
<evidence type="ECO:0000313" key="2">
    <source>
        <dbReference type="EMBL" id="GIM79326.1"/>
    </source>
</evidence>
<dbReference type="EMBL" id="BOQP01000037">
    <property type="protein sequence ID" value="GIM79326.1"/>
    <property type="molecule type" value="Genomic_DNA"/>
</dbReference>
<evidence type="ECO:0000256" key="1">
    <source>
        <dbReference type="SAM" id="SignalP"/>
    </source>
</evidence>
<sequence length="466" mass="50185">MVMKWKHSIVVLTLGVSLVATPASAAPAACTAPTPSTTRPGYLVADPDCDVDGTPFTALPDASRVYTGIRDGAAWRVELPRRWNGSLVVYAHGYRGDGTTVYVNNPALRAHYLARGFAWAASSYSTNGYDVGQGVRDSYTLIDVFRRATGKRANDVYMTGESMGGHVTAVAIEEHPRAFVGAMPTCGVIGDTELYDYFLDANVTAAALAGVDIDFPLQPAADYPQTWRDQVSRILPKLGVTPGAPPALTPAGRTWSDVVERRTGGERPGFDGAFAFWNTARSIAPLSDLPFLFGLYPGVTGGTGGIADGNVTDNRFTVYRSTDERQLTAAERRLNAEVLRVRHTARASNGLDGIPRVDGRPSIPVLSMHDIGDLFVPFSMEQVYARRAAANGRSNLFVSRAIRGVGHCDFTQPELQRGFDDLVTWVRSGHRPAGDAVLDRRAVADPAFGCRWTVGVRDAFKNGSCG</sequence>
<dbReference type="AlphaFoldDB" id="A0A919SXQ5"/>
<feature type="signal peptide" evidence="1">
    <location>
        <begin position="1"/>
        <end position="25"/>
    </location>
</feature>
<proteinExistence type="predicted"/>
<keyword evidence="2" id="KW-0378">Hydrolase</keyword>
<comment type="caution">
    <text evidence="2">The sequence shown here is derived from an EMBL/GenBank/DDBJ whole genome shotgun (WGS) entry which is preliminary data.</text>
</comment>
<gene>
    <name evidence="2" type="ORF">Aco04nite_64910</name>
</gene>
<keyword evidence="3" id="KW-1185">Reference proteome</keyword>
<dbReference type="Proteomes" id="UP000680865">
    <property type="component" value="Unassembled WGS sequence"/>
</dbReference>
<dbReference type="RefSeq" id="WP_213001015.1">
    <property type="nucleotide sequence ID" value="NZ_BAAATW010000031.1"/>
</dbReference>
<accession>A0A919SXQ5</accession>
<dbReference type="GO" id="GO:0016787">
    <property type="term" value="F:hydrolase activity"/>
    <property type="evidence" value="ECO:0007669"/>
    <property type="project" value="UniProtKB-KW"/>
</dbReference>
<feature type="chain" id="PRO_5037530691" evidence="1">
    <location>
        <begin position="26"/>
        <end position="466"/>
    </location>
</feature>
<evidence type="ECO:0000313" key="3">
    <source>
        <dbReference type="Proteomes" id="UP000680865"/>
    </source>
</evidence>
<protein>
    <submittedName>
        <fullName evidence="2">Alpha/beta hydrolase</fullName>
    </submittedName>
</protein>
<dbReference type="InterPro" id="IPR029058">
    <property type="entry name" value="AB_hydrolase_fold"/>
</dbReference>
<name>A0A919SXQ5_9ACTN</name>
<dbReference type="Gene3D" id="3.40.50.1820">
    <property type="entry name" value="alpha/beta hydrolase"/>
    <property type="match status" value="1"/>
</dbReference>
<organism evidence="2 3">
    <name type="scientific">Winogradskya consettensis</name>
    <dbReference type="NCBI Taxonomy" id="113560"/>
    <lineage>
        <taxon>Bacteria</taxon>
        <taxon>Bacillati</taxon>
        <taxon>Actinomycetota</taxon>
        <taxon>Actinomycetes</taxon>
        <taxon>Micromonosporales</taxon>
        <taxon>Micromonosporaceae</taxon>
        <taxon>Winogradskya</taxon>
    </lineage>
</organism>
<keyword evidence="1" id="KW-0732">Signal</keyword>